<proteinExistence type="predicted"/>
<dbReference type="KEGG" id="mbd:MEBOL_007574"/>
<keyword evidence="2" id="KW-1185">Reference proteome</keyword>
<dbReference type="AlphaFoldDB" id="A0A250IS52"/>
<gene>
    <name evidence="1" type="ORF">MEBOL_007574</name>
</gene>
<accession>A0A250IS52</accession>
<evidence type="ECO:0000313" key="1">
    <source>
        <dbReference type="EMBL" id="ATB34073.1"/>
    </source>
</evidence>
<dbReference type="Proteomes" id="UP000217289">
    <property type="component" value="Chromosome"/>
</dbReference>
<evidence type="ECO:0000313" key="2">
    <source>
        <dbReference type="Proteomes" id="UP000217289"/>
    </source>
</evidence>
<dbReference type="OrthoDB" id="9255718at2"/>
<dbReference type="RefSeq" id="WP_095982021.1">
    <property type="nucleotide sequence ID" value="NZ_CP022163.1"/>
</dbReference>
<name>A0A250IS52_9BACT</name>
<organism evidence="1 2">
    <name type="scientific">Melittangium boletus DSM 14713</name>
    <dbReference type="NCBI Taxonomy" id="1294270"/>
    <lineage>
        <taxon>Bacteria</taxon>
        <taxon>Pseudomonadati</taxon>
        <taxon>Myxococcota</taxon>
        <taxon>Myxococcia</taxon>
        <taxon>Myxococcales</taxon>
        <taxon>Cystobacterineae</taxon>
        <taxon>Archangiaceae</taxon>
        <taxon>Melittangium</taxon>
    </lineage>
</organism>
<protein>
    <submittedName>
        <fullName evidence="1">Uncharacterized protein</fullName>
    </submittedName>
</protein>
<dbReference type="EMBL" id="CP022163">
    <property type="protein sequence ID" value="ATB34073.1"/>
    <property type="molecule type" value="Genomic_DNA"/>
</dbReference>
<reference evidence="1 2" key="1">
    <citation type="submission" date="2017-06" db="EMBL/GenBank/DDBJ databases">
        <authorList>
            <person name="Kim H.J."/>
            <person name="Triplett B.A."/>
        </authorList>
    </citation>
    <scope>NUCLEOTIDE SEQUENCE [LARGE SCALE GENOMIC DNA]</scope>
    <source>
        <strain evidence="1 2">DSM 14713</strain>
    </source>
</reference>
<sequence length="75" mass="8539">MSDGPRASDIGQVLPLVEAVLERPTQEMLTRARRWLERGNNNEDTQPEELFAFIPRTLRTAHARREGLLLLTARG</sequence>